<reference evidence="5 6" key="1">
    <citation type="submission" date="2020-08" db="EMBL/GenBank/DDBJ databases">
        <authorList>
            <person name="Liu C."/>
            <person name="Sun Q."/>
        </authorList>
    </citation>
    <scope>NUCLEOTIDE SEQUENCE [LARGE SCALE GENOMIC DNA]</scope>
    <source>
        <strain evidence="5 6">N22</strain>
    </source>
</reference>
<dbReference type="InterPro" id="IPR036013">
    <property type="entry name" value="Band_7/SPFH_dom_sf"/>
</dbReference>
<accession>A0A842J9C0</accession>
<keyword evidence="3" id="KW-1133">Transmembrane helix</keyword>
<evidence type="ECO:0000256" key="2">
    <source>
        <dbReference type="SAM" id="MobiDB-lite"/>
    </source>
</evidence>
<evidence type="ECO:0000256" key="1">
    <source>
        <dbReference type="ARBA" id="ARBA00008164"/>
    </source>
</evidence>
<keyword evidence="3" id="KW-0812">Transmembrane</keyword>
<keyword evidence="3" id="KW-0472">Membrane</keyword>
<feature type="domain" description="Band 7" evidence="4">
    <location>
        <begin position="85"/>
        <end position="243"/>
    </location>
</feature>
<evidence type="ECO:0000313" key="5">
    <source>
        <dbReference type="EMBL" id="MBC2888337.1"/>
    </source>
</evidence>
<dbReference type="RefSeq" id="WP_185904277.1">
    <property type="nucleotide sequence ID" value="NZ_JACMSE010000001.1"/>
</dbReference>
<comment type="similarity">
    <text evidence="1">Belongs to the band 7/mec-2 family.</text>
</comment>
<dbReference type="Gene3D" id="3.30.479.30">
    <property type="entry name" value="Band 7 domain"/>
    <property type="match status" value="1"/>
</dbReference>
<dbReference type="GO" id="GO:0098552">
    <property type="term" value="C:side of membrane"/>
    <property type="evidence" value="ECO:0007669"/>
    <property type="project" value="UniProtKB-ARBA"/>
</dbReference>
<dbReference type="InterPro" id="IPR001107">
    <property type="entry name" value="Band_7"/>
</dbReference>
<dbReference type="CDD" id="cd13775">
    <property type="entry name" value="SPFH_eoslipins_u3"/>
    <property type="match status" value="1"/>
</dbReference>
<feature type="compositionally biased region" description="Basic residues" evidence="2">
    <location>
        <begin position="1"/>
        <end position="10"/>
    </location>
</feature>
<sequence length="319" mass="35380">MTRNKAHGKKAAQGARRSEREEVQQVESYSSPKTRHTDENASFVFSAFLFVATALAVLGIGFAVMGTVNIWLLAAALVLAVLVIFTVHIAPQWERAVILRLGKYRRTAGPGLYLTIPFIDHVSLRADQRTMLTGFSAEETLTADLVPVNVDAAVFWMVWDAEKACLEVEDYYDSVALAAQTTLRDSIGRKGITDITMHRDQLDEELKAAIEEKTSVWGVSILFVEIRDIVIPKDLQRAMSAEARADREKDARIVLAEVERDIAAMLHDASEIYREDDIALKLRQMHLVNESLKDSKGSLVVPSSYAEGFVDGNGGTSER</sequence>
<gene>
    <name evidence="5" type="ORF">H7313_03100</name>
</gene>
<dbReference type="GO" id="GO:0005886">
    <property type="term" value="C:plasma membrane"/>
    <property type="evidence" value="ECO:0007669"/>
    <property type="project" value="InterPro"/>
</dbReference>
<dbReference type="InterPro" id="IPR001972">
    <property type="entry name" value="Stomatin_HflK_fam"/>
</dbReference>
<keyword evidence="6" id="KW-1185">Reference proteome</keyword>
<dbReference type="PANTHER" id="PTHR10264:SF19">
    <property type="entry name" value="AT06885P-RELATED"/>
    <property type="match status" value="1"/>
</dbReference>
<proteinExistence type="inferred from homology"/>
<dbReference type="Pfam" id="PF01145">
    <property type="entry name" value="Band_7"/>
    <property type="match status" value="1"/>
</dbReference>
<comment type="caution">
    <text evidence="5">The sequence shown here is derived from an EMBL/GenBank/DDBJ whole genome shotgun (WGS) entry which is preliminary data.</text>
</comment>
<dbReference type="InterPro" id="IPR043202">
    <property type="entry name" value="Band-7_stomatin-like"/>
</dbReference>
<dbReference type="EMBL" id="JACMSE010000001">
    <property type="protein sequence ID" value="MBC2888337.1"/>
    <property type="molecule type" value="Genomic_DNA"/>
</dbReference>
<dbReference type="SMART" id="SM00244">
    <property type="entry name" value="PHB"/>
    <property type="match status" value="1"/>
</dbReference>
<dbReference type="PANTHER" id="PTHR10264">
    <property type="entry name" value="BAND 7 PROTEIN-RELATED"/>
    <property type="match status" value="1"/>
</dbReference>
<feature type="region of interest" description="Disordered" evidence="2">
    <location>
        <begin position="1"/>
        <end position="36"/>
    </location>
</feature>
<dbReference type="AlphaFoldDB" id="A0A842J9C0"/>
<evidence type="ECO:0000256" key="3">
    <source>
        <dbReference type="SAM" id="Phobius"/>
    </source>
</evidence>
<dbReference type="FunFam" id="3.30.479.30:FF:000004">
    <property type="entry name" value="Putative membrane protease family, stomatin"/>
    <property type="match status" value="1"/>
</dbReference>
<dbReference type="SUPFAM" id="SSF117892">
    <property type="entry name" value="Band 7/SPFH domain"/>
    <property type="match status" value="1"/>
</dbReference>
<evidence type="ECO:0000259" key="4">
    <source>
        <dbReference type="SMART" id="SM00244"/>
    </source>
</evidence>
<name>A0A842J9C0_9ACTN</name>
<feature type="transmembrane region" description="Helical" evidence="3">
    <location>
        <begin position="43"/>
        <end position="64"/>
    </location>
</feature>
<organism evidence="5 6">
    <name type="scientific">Gordonibacter massiliensis</name>
    <name type="common">ex Traore et al. 2017</name>
    <dbReference type="NCBI Taxonomy" id="1841863"/>
    <lineage>
        <taxon>Bacteria</taxon>
        <taxon>Bacillati</taxon>
        <taxon>Actinomycetota</taxon>
        <taxon>Coriobacteriia</taxon>
        <taxon>Eggerthellales</taxon>
        <taxon>Eggerthellaceae</taxon>
        <taxon>Gordonibacter</taxon>
    </lineage>
</organism>
<protein>
    <submittedName>
        <fullName evidence="5">Slipin family protein</fullName>
    </submittedName>
</protein>
<dbReference type="PRINTS" id="PR00721">
    <property type="entry name" value="STOMATIN"/>
</dbReference>
<dbReference type="Gene3D" id="6.10.250.2090">
    <property type="match status" value="1"/>
</dbReference>
<evidence type="ECO:0000313" key="6">
    <source>
        <dbReference type="Proteomes" id="UP000587396"/>
    </source>
</evidence>
<dbReference type="Proteomes" id="UP000587396">
    <property type="component" value="Unassembled WGS sequence"/>
</dbReference>
<feature type="transmembrane region" description="Helical" evidence="3">
    <location>
        <begin position="70"/>
        <end position="90"/>
    </location>
</feature>